<dbReference type="Pfam" id="PF05050">
    <property type="entry name" value="Methyltransf_21"/>
    <property type="match status" value="1"/>
</dbReference>
<keyword evidence="2" id="KW-0489">Methyltransferase</keyword>
<comment type="caution">
    <text evidence="2">The sequence shown here is derived from an EMBL/GenBank/DDBJ whole genome shotgun (WGS) entry which is preliminary data.</text>
</comment>
<dbReference type="InterPro" id="IPR029063">
    <property type="entry name" value="SAM-dependent_MTases_sf"/>
</dbReference>
<dbReference type="InterPro" id="IPR006342">
    <property type="entry name" value="FkbM_mtfrase"/>
</dbReference>
<reference evidence="2 3" key="1">
    <citation type="journal article" date="2015" name="Int. J. Syst. Evol. Microbiol.">
        <title>Burkholderia monticola sp. nov., isolated from mountain soil.</title>
        <authorList>
            <person name="Baek I."/>
            <person name="Seo B."/>
            <person name="Lee I."/>
            <person name="Yi H."/>
            <person name="Chun J."/>
        </authorList>
    </citation>
    <scope>NUCLEOTIDE SEQUENCE [LARGE SCALE GENOMIC DNA]</scope>
    <source>
        <strain evidence="2 3">JC2948</strain>
    </source>
</reference>
<accession>A0A149PX72</accession>
<dbReference type="Gene3D" id="1.20.1270.160">
    <property type="match status" value="1"/>
</dbReference>
<dbReference type="EMBL" id="LRBG01000004">
    <property type="protein sequence ID" value="KXU89670.1"/>
    <property type="molecule type" value="Genomic_DNA"/>
</dbReference>
<dbReference type="AlphaFoldDB" id="A0A149PX72"/>
<dbReference type="Gene3D" id="3.40.50.150">
    <property type="entry name" value="Vaccinia Virus protein VP39"/>
    <property type="match status" value="1"/>
</dbReference>
<evidence type="ECO:0000313" key="3">
    <source>
        <dbReference type="Proteomes" id="UP000075613"/>
    </source>
</evidence>
<evidence type="ECO:0000259" key="1">
    <source>
        <dbReference type="Pfam" id="PF05050"/>
    </source>
</evidence>
<evidence type="ECO:0000313" key="2">
    <source>
        <dbReference type="EMBL" id="KXU89670.1"/>
    </source>
</evidence>
<dbReference type="OrthoDB" id="5329963at2"/>
<dbReference type="GO" id="GO:0032259">
    <property type="term" value="P:methylation"/>
    <property type="evidence" value="ECO:0007669"/>
    <property type="project" value="UniProtKB-KW"/>
</dbReference>
<dbReference type="Gene3D" id="3.40.50.720">
    <property type="entry name" value="NAD(P)-binding Rossmann-like Domain"/>
    <property type="match status" value="1"/>
</dbReference>
<organism evidence="2 3">
    <name type="scientific">Paraburkholderia monticola</name>
    <dbReference type="NCBI Taxonomy" id="1399968"/>
    <lineage>
        <taxon>Bacteria</taxon>
        <taxon>Pseudomonadati</taxon>
        <taxon>Pseudomonadota</taxon>
        <taxon>Betaproteobacteria</taxon>
        <taxon>Burkholderiales</taxon>
        <taxon>Burkholderiaceae</taxon>
        <taxon>Paraburkholderia</taxon>
    </lineage>
</organism>
<dbReference type="SUPFAM" id="SSF53335">
    <property type="entry name" value="S-adenosyl-L-methionine-dependent methyltransferases"/>
    <property type="match status" value="1"/>
</dbReference>
<sequence length="399" mass="45016">MSAVDIAGKSAEESFYRLLEQYREDAAYFVPDNARKVIAQYGKATKYVVLGTKDFGAQFIAALGDKGTALHVVDDFKCHRGEQFWGVDIISTDVFLDLVKKDPSIVAINSCRYDHSKRFFDDLCRRHDIPCLNFEQAVRVLDLNGSLDYRVADWGPVIADRADGFVALSKRLADSYSQETLWRVLSFHLTCDPEWYLNVARQYCTLYFRSGLLSFTEHEKFVDCGASIAESTTGLIGTTRGKFDRAWMIEPDSINIKTLQQFLRRYAGTELERKISLHPYAVGESRARVPFNHVGGHGGSILPGGDEKPSGMVELRPVDEIIDDAPTFIKMDIEGFELPALKGSIKSIQAGHPKMAISAYHRATDLLDLPAFVDSIEPGYRIGLRHHTEDRWDTCLYFY</sequence>
<dbReference type="NCBIfam" id="TIGR01444">
    <property type="entry name" value="fkbM_fam"/>
    <property type="match status" value="1"/>
</dbReference>
<feature type="domain" description="Methyltransferase FkbM" evidence="1">
    <location>
        <begin position="223"/>
        <end position="368"/>
    </location>
</feature>
<dbReference type="Proteomes" id="UP000075613">
    <property type="component" value="Unassembled WGS sequence"/>
</dbReference>
<keyword evidence="2" id="KW-0808">Transferase</keyword>
<dbReference type="RefSeq" id="WP_062125110.1">
    <property type="nucleotide sequence ID" value="NZ_LRBG01000004.1"/>
</dbReference>
<protein>
    <submittedName>
        <fullName evidence="2">Methyltransferase FkbM</fullName>
    </submittedName>
</protein>
<dbReference type="STRING" id="1399968.CI15_05605"/>
<dbReference type="GO" id="GO:0008168">
    <property type="term" value="F:methyltransferase activity"/>
    <property type="evidence" value="ECO:0007669"/>
    <property type="project" value="UniProtKB-KW"/>
</dbReference>
<name>A0A149PX72_9BURK</name>
<proteinExistence type="predicted"/>
<keyword evidence="3" id="KW-1185">Reference proteome</keyword>
<gene>
    <name evidence="2" type="ORF">CI15_05605</name>
</gene>